<feature type="coiled-coil region" evidence="12">
    <location>
        <begin position="137"/>
        <end position="178"/>
    </location>
</feature>
<evidence type="ECO:0000256" key="1">
    <source>
        <dbReference type="ARBA" id="ARBA00004434"/>
    </source>
</evidence>
<evidence type="ECO:0000313" key="15">
    <source>
        <dbReference type="Proteomes" id="UP000190831"/>
    </source>
</evidence>
<feature type="compositionally biased region" description="Polar residues" evidence="13">
    <location>
        <begin position="305"/>
        <end position="335"/>
    </location>
</feature>
<comment type="similarity">
    <text evidence="2">Belongs to the TIM54 family.</text>
</comment>
<evidence type="ECO:0000256" key="5">
    <source>
        <dbReference type="ARBA" id="ARBA00022692"/>
    </source>
</evidence>
<dbReference type="Pfam" id="PF11711">
    <property type="entry name" value="Tim54"/>
    <property type="match status" value="1"/>
</dbReference>
<feature type="region of interest" description="Disordered" evidence="13">
    <location>
        <begin position="273"/>
        <end position="354"/>
    </location>
</feature>
<sequence length="505" mass="57278">MAAEKTEQLPVGSNAKPKSAGFTNPAFRAMGLPAIRLPSRNWMIFWTLLTVSVSGVAYDKYKQKQIRKRWCDLVAPLAQETFPTSLTPRKVTVFVAPPPNDYLDTSMVIWRRFIKPVLFSSGIDYEVFTESRQGLIRFEVAERIRELRRELLDHEQNLQALEEEAKRWNKLKKQLSQLVGWGKSIRSDEEIDEEKERILAKKYKADFDYKELLGVFMSSKLRETSPLSEDALVVDPKLAGGVICLGRGAYKEYIAGLHEGILGPLDPPVAIPSEDLSTASKSEGDKITEIGGKVNGLADNDKGENSTITQSLDNQSSEPSATPSETNESQEISPSDTDEEDDQEKSKPIPKPYIFPDDYSKAIIPFELSKTGSIKNPRTHVPALFEQPILVIPIPHLIGFTNIPERIYRFYRRRYQAEAYCQAAVSCVLQTIRPFDPKFDLDLGKSEEEDWPKKWVQLGKEKKSEWVQELRGDERILKKLNVFDHSNISKLELSSRPNSESSIKE</sequence>
<keyword evidence="6" id="KW-0999">Mitochondrion inner membrane</keyword>
<accession>A0A1G4MFF0</accession>
<evidence type="ECO:0000256" key="6">
    <source>
        <dbReference type="ARBA" id="ARBA00022792"/>
    </source>
</evidence>
<keyword evidence="11" id="KW-0472">Membrane</keyword>
<keyword evidence="9" id="KW-0811">Translocation</keyword>
<dbReference type="AlphaFoldDB" id="A0A1G4MFF0"/>
<evidence type="ECO:0000256" key="11">
    <source>
        <dbReference type="ARBA" id="ARBA00023136"/>
    </source>
</evidence>
<dbReference type="OrthoDB" id="5598305at2759"/>
<keyword evidence="15" id="KW-1185">Reference proteome</keyword>
<dbReference type="STRING" id="4955.A0A1G4MFF0"/>
<reference evidence="15" key="1">
    <citation type="submission" date="2016-03" db="EMBL/GenBank/DDBJ databases">
        <authorList>
            <person name="Devillers H."/>
        </authorList>
    </citation>
    <scope>NUCLEOTIDE SEQUENCE [LARGE SCALE GENOMIC DNA]</scope>
</reference>
<evidence type="ECO:0000256" key="10">
    <source>
        <dbReference type="ARBA" id="ARBA00023128"/>
    </source>
</evidence>
<dbReference type="Proteomes" id="UP000190831">
    <property type="component" value="Chromosome F"/>
</dbReference>
<keyword evidence="8" id="KW-1133">Transmembrane helix</keyword>
<keyword evidence="5" id="KW-0812">Transmembrane</keyword>
<dbReference type="GO" id="GO:0005743">
    <property type="term" value="C:mitochondrial inner membrane"/>
    <property type="evidence" value="ECO:0007669"/>
    <property type="project" value="UniProtKB-SubCell"/>
</dbReference>
<protein>
    <recommendedName>
        <fullName evidence="3">Mitochondrial import inner membrane translocase subunit TIM54</fullName>
    </recommendedName>
</protein>
<evidence type="ECO:0000256" key="2">
    <source>
        <dbReference type="ARBA" id="ARBA00006355"/>
    </source>
</evidence>
<evidence type="ECO:0000256" key="9">
    <source>
        <dbReference type="ARBA" id="ARBA00023010"/>
    </source>
</evidence>
<evidence type="ECO:0000256" key="4">
    <source>
        <dbReference type="ARBA" id="ARBA00022448"/>
    </source>
</evidence>
<proteinExistence type="inferred from homology"/>
<dbReference type="PANTHER" id="PTHR12358:SF101">
    <property type="entry name" value="MITOCHONDRIAL IMPORT INNER MEMBRANE TRANSLOCASE SUBUNIT TIM54"/>
    <property type="match status" value="1"/>
</dbReference>
<dbReference type="OMA" id="RNWMIFF"/>
<evidence type="ECO:0000256" key="3">
    <source>
        <dbReference type="ARBA" id="ARBA00020796"/>
    </source>
</evidence>
<organism evidence="14 15">
    <name type="scientific">Lachancea fermentati</name>
    <name type="common">Zygosaccharomyces fermentati</name>
    <dbReference type="NCBI Taxonomy" id="4955"/>
    <lineage>
        <taxon>Eukaryota</taxon>
        <taxon>Fungi</taxon>
        <taxon>Dikarya</taxon>
        <taxon>Ascomycota</taxon>
        <taxon>Saccharomycotina</taxon>
        <taxon>Saccharomycetes</taxon>
        <taxon>Saccharomycetales</taxon>
        <taxon>Saccharomycetaceae</taxon>
        <taxon>Lachancea</taxon>
    </lineage>
</organism>
<evidence type="ECO:0000256" key="12">
    <source>
        <dbReference type="SAM" id="Coils"/>
    </source>
</evidence>
<keyword evidence="7" id="KW-0653">Protein transport</keyword>
<evidence type="ECO:0000313" key="14">
    <source>
        <dbReference type="EMBL" id="SCW02513.1"/>
    </source>
</evidence>
<name>A0A1G4MFF0_LACFM</name>
<dbReference type="PANTHER" id="PTHR12358">
    <property type="entry name" value="SPHINGOSINE KINASE"/>
    <property type="match status" value="1"/>
</dbReference>
<dbReference type="GO" id="GO:0015031">
    <property type="term" value="P:protein transport"/>
    <property type="evidence" value="ECO:0007669"/>
    <property type="project" value="UniProtKB-KW"/>
</dbReference>
<keyword evidence="10" id="KW-0496">Mitochondrion</keyword>
<evidence type="ECO:0000256" key="13">
    <source>
        <dbReference type="SAM" id="MobiDB-lite"/>
    </source>
</evidence>
<comment type="subcellular location">
    <subcellularLocation>
        <location evidence="1">Mitochondrion inner membrane</location>
        <topology evidence="1">Single-pass membrane protein</topology>
    </subcellularLocation>
</comment>
<keyword evidence="12" id="KW-0175">Coiled coil</keyword>
<dbReference type="InterPro" id="IPR021056">
    <property type="entry name" value="Mt_import_IM_translocase_Tim54"/>
</dbReference>
<dbReference type="EMBL" id="LT598490">
    <property type="protein sequence ID" value="SCW02513.1"/>
    <property type="molecule type" value="Genomic_DNA"/>
</dbReference>
<gene>
    <name evidence="14" type="ORF">LAFE_0F08086G</name>
</gene>
<evidence type="ECO:0000256" key="8">
    <source>
        <dbReference type="ARBA" id="ARBA00022989"/>
    </source>
</evidence>
<evidence type="ECO:0000256" key="7">
    <source>
        <dbReference type="ARBA" id="ARBA00022927"/>
    </source>
</evidence>
<dbReference type="InterPro" id="IPR050187">
    <property type="entry name" value="Lipid_Phosphate_FormReg"/>
</dbReference>
<keyword evidence="4" id="KW-0813">Transport</keyword>